<sequence length="54" mass="6551">RELGKHWISRFVNRHPILDREIATRIDRHRAIAENRSVLEYFFQLVCVYPNLNS</sequence>
<evidence type="ECO:0000259" key="2">
    <source>
        <dbReference type="PROSITE" id="PS51253"/>
    </source>
</evidence>
<reference evidence="3 4" key="1">
    <citation type="journal article" date="2018" name="Nat. Ecol. Evol.">
        <title>Pezizomycetes genomes reveal the molecular basis of ectomycorrhizal truffle lifestyle.</title>
        <authorList>
            <person name="Murat C."/>
            <person name="Payen T."/>
            <person name="Noel B."/>
            <person name="Kuo A."/>
            <person name="Morin E."/>
            <person name="Chen J."/>
            <person name="Kohler A."/>
            <person name="Krizsan K."/>
            <person name="Balestrini R."/>
            <person name="Da Silva C."/>
            <person name="Montanini B."/>
            <person name="Hainaut M."/>
            <person name="Levati E."/>
            <person name="Barry K.W."/>
            <person name="Belfiori B."/>
            <person name="Cichocki N."/>
            <person name="Clum A."/>
            <person name="Dockter R.B."/>
            <person name="Fauchery L."/>
            <person name="Guy J."/>
            <person name="Iotti M."/>
            <person name="Le Tacon F."/>
            <person name="Lindquist E.A."/>
            <person name="Lipzen A."/>
            <person name="Malagnac F."/>
            <person name="Mello A."/>
            <person name="Molinier V."/>
            <person name="Miyauchi S."/>
            <person name="Poulain J."/>
            <person name="Riccioni C."/>
            <person name="Rubini A."/>
            <person name="Sitrit Y."/>
            <person name="Splivallo R."/>
            <person name="Traeger S."/>
            <person name="Wang M."/>
            <person name="Zifcakova L."/>
            <person name="Wipf D."/>
            <person name="Zambonelli A."/>
            <person name="Paolocci F."/>
            <person name="Nowrousian M."/>
            <person name="Ottonello S."/>
            <person name="Baldrian P."/>
            <person name="Spatafora J.W."/>
            <person name="Henrissat B."/>
            <person name="Nagy L.G."/>
            <person name="Aury J.M."/>
            <person name="Wincker P."/>
            <person name="Grigoriev I.V."/>
            <person name="Bonfante P."/>
            <person name="Martin F.M."/>
        </authorList>
    </citation>
    <scope>NUCLEOTIDE SEQUENCE [LARGE SCALE GENOMIC DNA]</scope>
    <source>
        <strain evidence="3 4">CCBAS932</strain>
    </source>
</reference>
<keyword evidence="1" id="KW-0238">DNA-binding</keyword>
<evidence type="ECO:0000256" key="1">
    <source>
        <dbReference type="ARBA" id="ARBA00023125"/>
    </source>
</evidence>
<proteinExistence type="predicted"/>
<dbReference type="OrthoDB" id="2917041at2759"/>
<dbReference type="InterPro" id="IPR006600">
    <property type="entry name" value="HTH_CenpB_DNA-bd_dom"/>
</dbReference>
<dbReference type="Proteomes" id="UP000277580">
    <property type="component" value="Unassembled WGS sequence"/>
</dbReference>
<dbReference type="EMBL" id="ML119141">
    <property type="protein sequence ID" value="RPB10720.1"/>
    <property type="molecule type" value="Genomic_DNA"/>
</dbReference>
<feature type="non-terminal residue" evidence="3">
    <location>
        <position position="1"/>
    </location>
</feature>
<organism evidence="3 4">
    <name type="scientific">Morchella conica CCBAS932</name>
    <dbReference type="NCBI Taxonomy" id="1392247"/>
    <lineage>
        <taxon>Eukaryota</taxon>
        <taxon>Fungi</taxon>
        <taxon>Dikarya</taxon>
        <taxon>Ascomycota</taxon>
        <taxon>Pezizomycotina</taxon>
        <taxon>Pezizomycetes</taxon>
        <taxon>Pezizales</taxon>
        <taxon>Morchellaceae</taxon>
        <taxon>Morchella</taxon>
    </lineage>
</organism>
<dbReference type="InParanoid" id="A0A3N4KJM4"/>
<evidence type="ECO:0000313" key="3">
    <source>
        <dbReference type="EMBL" id="RPB10720.1"/>
    </source>
</evidence>
<accession>A0A3N4KJM4</accession>
<name>A0A3N4KJM4_9PEZI</name>
<dbReference type="GO" id="GO:0003677">
    <property type="term" value="F:DNA binding"/>
    <property type="evidence" value="ECO:0007669"/>
    <property type="project" value="UniProtKB-KW"/>
</dbReference>
<protein>
    <recommendedName>
        <fullName evidence="2">HTH CENPB-type domain-containing protein</fullName>
    </recommendedName>
</protein>
<dbReference type="AlphaFoldDB" id="A0A3N4KJM4"/>
<evidence type="ECO:0000313" key="4">
    <source>
        <dbReference type="Proteomes" id="UP000277580"/>
    </source>
</evidence>
<gene>
    <name evidence="3" type="ORF">P167DRAFT_490511</name>
</gene>
<dbReference type="PROSITE" id="PS51253">
    <property type="entry name" value="HTH_CENPB"/>
    <property type="match status" value="1"/>
</dbReference>
<keyword evidence="4" id="KW-1185">Reference proteome</keyword>
<feature type="domain" description="HTH CENPB-type" evidence="2">
    <location>
        <begin position="1"/>
        <end position="21"/>
    </location>
</feature>